<dbReference type="OrthoDB" id="9808190at2"/>
<evidence type="ECO:0000313" key="3">
    <source>
        <dbReference type="Proteomes" id="UP000236286"/>
    </source>
</evidence>
<sequence>MPTAESAILPSDVALFATRLQPHRSLRAAHFRLLLMAFLGANIITSLPFIFLGAWPVAGFCGLDVALLYVAFKANFRAARAYEDFAVTPFELFVVKVSAAGERAEWRFNPAFVRLEREEHEEFGILRLALVSRGLSLEVADFLGPAEKANFAGALARALAEARRGPRYSLDGK</sequence>
<keyword evidence="1" id="KW-0472">Membrane</keyword>
<proteinExistence type="predicted"/>
<organism evidence="2 3">
    <name type="scientific">Methylocella silvestris</name>
    <dbReference type="NCBI Taxonomy" id="199596"/>
    <lineage>
        <taxon>Bacteria</taxon>
        <taxon>Pseudomonadati</taxon>
        <taxon>Pseudomonadota</taxon>
        <taxon>Alphaproteobacteria</taxon>
        <taxon>Hyphomicrobiales</taxon>
        <taxon>Beijerinckiaceae</taxon>
        <taxon>Methylocella</taxon>
    </lineage>
</organism>
<accession>A0A2J7TL62</accession>
<name>A0A2J7TL62_METSI</name>
<feature type="transmembrane region" description="Helical" evidence="1">
    <location>
        <begin position="53"/>
        <end position="72"/>
    </location>
</feature>
<dbReference type="EMBL" id="PDZR01000001">
    <property type="protein sequence ID" value="PNG27501.1"/>
    <property type="molecule type" value="Genomic_DNA"/>
</dbReference>
<dbReference type="InterPro" id="IPR016990">
    <property type="entry name" value="UCP032162_TM"/>
</dbReference>
<reference evidence="2 3" key="1">
    <citation type="submission" date="2017-10" db="EMBL/GenBank/DDBJ databases">
        <title>Genome announcement of Methylocella silvestris TVC from permafrost.</title>
        <authorList>
            <person name="Wang J."/>
            <person name="Geng K."/>
            <person name="Ul-Haque F."/>
            <person name="Crombie A.T."/>
            <person name="Street L.E."/>
            <person name="Wookey P.A."/>
            <person name="Murrell J.C."/>
            <person name="Pratscher J."/>
        </authorList>
    </citation>
    <scope>NUCLEOTIDE SEQUENCE [LARGE SCALE GENOMIC DNA]</scope>
    <source>
        <strain evidence="2 3">TVC</strain>
    </source>
</reference>
<dbReference type="Pfam" id="PF10003">
    <property type="entry name" value="DUF2244"/>
    <property type="match status" value="1"/>
</dbReference>
<keyword evidence="1" id="KW-0812">Transmembrane</keyword>
<gene>
    <name evidence="2" type="ORF">CR492_00750</name>
</gene>
<protein>
    <recommendedName>
        <fullName evidence="4">DUF2244 domain-containing protein</fullName>
    </recommendedName>
</protein>
<feature type="transmembrane region" description="Helical" evidence="1">
    <location>
        <begin position="29"/>
        <end position="47"/>
    </location>
</feature>
<dbReference type="PIRSF" id="PIRSF032162">
    <property type="entry name" value="UCP032162_imp"/>
    <property type="match status" value="1"/>
</dbReference>
<dbReference type="RefSeq" id="WP_102841808.1">
    <property type="nucleotide sequence ID" value="NZ_PDZR01000001.1"/>
</dbReference>
<keyword evidence="1" id="KW-1133">Transmembrane helix</keyword>
<dbReference type="InterPro" id="IPR019253">
    <property type="entry name" value="DUF2244_TM"/>
</dbReference>
<dbReference type="AlphaFoldDB" id="A0A2J7TL62"/>
<comment type="caution">
    <text evidence="2">The sequence shown here is derived from an EMBL/GenBank/DDBJ whole genome shotgun (WGS) entry which is preliminary data.</text>
</comment>
<evidence type="ECO:0000256" key="1">
    <source>
        <dbReference type="SAM" id="Phobius"/>
    </source>
</evidence>
<dbReference type="Proteomes" id="UP000236286">
    <property type="component" value="Unassembled WGS sequence"/>
</dbReference>
<evidence type="ECO:0000313" key="2">
    <source>
        <dbReference type="EMBL" id="PNG27501.1"/>
    </source>
</evidence>
<evidence type="ECO:0008006" key="4">
    <source>
        <dbReference type="Google" id="ProtNLM"/>
    </source>
</evidence>